<keyword evidence="4" id="KW-1185">Reference proteome</keyword>
<feature type="compositionally biased region" description="Acidic residues" evidence="1">
    <location>
        <begin position="625"/>
        <end position="634"/>
    </location>
</feature>
<dbReference type="InterPro" id="IPR056924">
    <property type="entry name" value="SH3_Tf2-1"/>
</dbReference>
<feature type="compositionally biased region" description="Polar residues" evidence="1">
    <location>
        <begin position="529"/>
        <end position="551"/>
    </location>
</feature>
<dbReference type="SUPFAM" id="SSF53098">
    <property type="entry name" value="Ribonuclease H-like"/>
    <property type="match status" value="1"/>
</dbReference>
<dbReference type="Proteomes" id="UP000823388">
    <property type="component" value="Chromosome 6K"/>
</dbReference>
<reference evidence="3" key="1">
    <citation type="submission" date="2020-05" db="EMBL/GenBank/DDBJ databases">
        <title>WGS assembly of Panicum virgatum.</title>
        <authorList>
            <person name="Lovell J.T."/>
            <person name="Jenkins J."/>
            <person name="Shu S."/>
            <person name="Juenger T.E."/>
            <person name="Schmutz J."/>
        </authorList>
    </citation>
    <scope>NUCLEOTIDE SEQUENCE</scope>
    <source>
        <strain evidence="3">AP13</strain>
    </source>
</reference>
<dbReference type="Pfam" id="PF05623">
    <property type="entry name" value="DUF789"/>
    <property type="match status" value="1"/>
</dbReference>
<sequence length="1376" mass="153567">MMWIQEVINSYVTDTSAQQLLSQLAIKSPNEQGYSVQQGIIRHHQQIWIGDNSALRTKLISAFHDTALGGHSGIQGTYMRIKKHFTWRGLKQDVTNYVKQCSVCQQAKHELIKPAGLLQPLPVPAGAWQDITMDFIEGLPKSEGYNSILVVVDRFTKYAHFLPLKHPFTAPHVAKIVFDFVVKLHGMPKTIVSDRDKIFTSLFWKELFLLAGTKLMHSTAYHPQTDGQSERVNQCLEMYLRCSVYDTPTQWKSWLPMAEFWYNSSYHSSIGCSPFKALYGYEPTMTTLPHTSDIVQSSVADWIALREAHNDLLKQQLVAAQNRIKSQADKQRTDRSFQIGEQVLLKLQPYAQNSIVNRPFPKLSFKYFGPYTVLAKIGTAAYKLQLPDNSQDSCEMPPEHGMPNGTADAVVNRRPRRLFGRASERKNPLNLQFERQVARLESRQQQQRCIVVTVIPLNLCCDYKSPSLTENGNNNSSYQQTSPEESPSPSSLSPTSPSIFFVLNAPDGSHSHRRWPDNSSRLLEDKSTKSNSLSNSDFLVNSFTKPSGNARHTSRRKSKKKSKKNRQRCRKPMDGPEAKCTESNNAAPAVDVCDCDNLALSPKHVGDIHFEETFSPSSSVKEASEEAPESDNDNEYPCCSGGSASCASYCDEMELSRSASSFPGSCGQCNSSNFRYLDNAQNSVFTGSTQETCFSGSSVSGNHDSKTLLILRNERGPDPCEATEFSSNKSGFDENWLEKSDYDTGICSQNGIDACNGVQAVHLCSDTSSDNDFCLVVYRKRARKEKKMSLWRSYGERASTITNVRNEKYVGRAPMPIAKEVTTNYWSYRQNHVDRVHPQHGIALKHSTKNFMQRPHSICMETQKGVQAEDSKVGASLDHFTGLGEKTCGKSSSHFDKEQQLYLSRKLSNALHSRESIHREMRSVSSSEPTTLKSIRALCTSESGESTDITVGALSLQKRRLLDSVQTDDASETISGESSFGSKSTTAELRVRCGTVPPVEGNCGCEEFCSSKTHLNEMLRVVNDAYKVQVAADVHLAAGYPITDLETFIYSATPVIGHAPCMRNSNCSWDQAGSSSVCQHDISNVSLMSIWEWYEEPGCYGLEVKALNDLSSKTSCGSSSEFFAYFVPYISAIQLFGWSRNNTDHSFSIQGRELLKSSNTASSLSSHPVHAKVHKSFEESNACLSESSSVVEGHGELMFEYFETEQPSFRPPLFEKIKELVSGSTISDNRILGDPEKLQNAKLCELHPASWFCVAWYPVYRVPGGTFRAAFLTYHSLSKLVPRKCSLDMIGGHTCIVSPVVGLQSYNDKGEQWFQLRCTDLKLSPRDEASRAEIQKERLRTLKMGALAMARAVVPKGSGESVNHHPDYEFFLSRCG</sequence>
<dbReference type="PROSITE" id="PS50994">
    <property type="entry name" value="INTEGRASE"/>
    <property type="match status" value="1"/>
</dbReference>
<dbReference type="InterPro" id="IPR008507">
    <property type="entry name" value="DUF789"/>
</dbReference>
<dbReference type="Pfam" id="PF24626">
    <property type="entry name" value="SH3_Tf2-1"/>
    <property type="match status" value="1"/>
</dbReference>
<dbReference type="FunFam" id="3.30.420.10:FF:000032">
    <property type="entry name" value="Retrovirus-related Pol polyprotein from transposon 297-like Protein"/>
    <property type="match status" value="1"/>
</dbReference>
<organism evidence="3 4">
    <name type="scientific">Panicum virgatum</name>
    <name type="common">Blackwell switchgrass</name>
    <dbReference type="NCBI Taxonomy" id="38727"/>
    <lineage>
        <taxon>Eukaryota</taxon>
        <taxon>Viridiplantae</taxon>
        <taxon>Streptophyta</taxon>
        <taxon>Embryophyta</taxon>
        <taxon>Tracheophyta</taxon>
        <taxon>Spermatophyta</taxon>
        <taxon>Magnoliopsida</taxon>
        <taxon>Liliopsida</taxon>
        <taxon>Poales</taxon>
        <taxon>Poaceae</taxon>
        <taxon>PACMAD clade</taxon>
        <taxon>Panicoideae</taxon>
        <taxon>Panicodae</taxon>
        <taxon>Paniceae</taxon>
        <taxon>Panicinae</taxon>
        <taxon>Panicum</taxon>
        <taxon>Panicum sect. Hiantes</taxon>
    </lineage>
</organism>
<dbReference type="InterPro" id="IPR001584">
    <property type="entry name" value="Integrase_cat-core"/>
</dbReference>
<dbReference type="PANTHER" id="PTHR32010">
    <property type="entry name" value="PHOTOSYSTEM II STABILITY/ASSEMBLY FACTOR HCF136, CHLOROPLASTIC"/>
    <property type="match status" value="1"/>
</dbReference>
<protein>
    <recommendedName>
        <fullName evidence="2">Integrase catalytic domain-containing protein</fullName>
    </recommendedName>
</protein>
<feature type="region of interest" description="Disordered" evidence="1">
    <location>
        <begin position="615"/>
        <end position="636"/>
    </location>
</feature>
<feature type="compositionally biased region" description="Basic residues" evidence="1">
    <location>
        <begin position="552"/>
        <end position="570"/>
    </location>
</feature>
<dbReference type="EMBL" id="CM029047">
    <property type="protein sequence ID" value="KAG2580873.1"/>
    <property type="molecule type" value="Genomic_DNA"/>
</dbReference>
<dbReference type="InterPro" id="IPR041588">
    <property type="entry name" value="Integrase_H2C2"/>
</dbReference>
<feature type="compositionally biased region" description="Basic and acidic residues" evidence="1">
    <location>
        <begin position="571"/>
        <end position="580"/>
    </location>
</feature>
<accession>A0A8T0R7D6</accession>
<evidence type="ECO:0000256" key="1">
    <source>
        <dbReference type="SAM" id="MobiDB-lite"/>
    </source>
</evidence>
<name>A0A8T0R7D6_PANVG</name>
<dbReference type="InterPro" id="IPR012337">
    <property type="entry name" value="RNaseH-like_sf"/>
</dbReference>
<evidence type="ECO:0000259" key="2">
    <source>
        <dbReference type="PROSITE" id="PS50994"/>
    </source>
</evidence>
<feature type="domain" description="Integrase catalytic" evidence="2">
    <location>
        <begin position="118"/>
        <end position="282"/>
    </location>
</feature>
<evidence type="ECO:0000313" key="4">
    <source>
        <dbReference type="Proteomes" id="UP000823388"/>
    </source>
</evidence>
<dbReference type="Pfam" id="PF17921">
    <property type="entry name" value="Integrase_H2C2"/>
    <property type="match status" value="1"/>
</dbReference>
<feature type="compositionally biased region" description="Low complexity" evidence="1">
    <location>
        <begin position="476"/>
        <end position="498"/>
    </location>
</feature>
<dbReference type="GO" id="GO:0003676">
    <property type="term" value="F:nucleic acid binding"/>
    <property type="evidence" value="ECO:0007669"/>
    <property type="project" value="InterPro"/>
</dbReference>
<proteinExistence type="predicted"/>
<dbReference type="GO" id="GO:0015074">
    <property type="term" value="P:DNA integration"/>
    <property type="evidence" value="ECO:0007669"/>
    <property type="project" value="InterPro"/>
</dbReference>
<dbReference type="Gene3D" id="3.30.420.10">
    <property type="entry name" value="Ribonuclease H-like superfamily/Ribonuclease H"/>
    <property type="match status" value="1"/>
</dbReference>
<dbReference type="InterPro" id="IPR036397">
    <property type="entry name" value="RNaseH_sf"/>
</dbReference>
<evidence type="ECO:0000313" key="3">
    <source>
        <dbReference type="EMBL" id="KAG2580873.1"/>
    </source>
</evidence>
<feature type="region of interest" description="Disordered" evidence="1">
    <location>
        <begin position="468"/>
        <end position="582"/>
    </location>
</feature>
<comment type="caution">
    <text evidence="3">The sequence shown here is derived from an EMBL/GenBank/DDBJ whole genome shotgun (WGS) entry which is preliminary data.</text>
</comment>
<dbReference type="PANTHER" id="PTHR32010:SF19">
    <property type="entry name" value="OS04G0675000 PROTEIN"/>
    <property type="match status" value="1"/>
</dbReference>
<gene>
    <name evidence="3" type="ORF">PVAP13_6KG263800</name>
</gene>
<dbReference type="Gene3D" id="1.10.340.70">
    <property type="match status" value="1"/>
</dbReference>